<keyword evidence="2" id="KW-0812">Transmembrane</keyword>
<dbReference type="OrthoDB" id="3441998at2"/>
<keyword evidence="4" id="KW-1185">Reference proteome</keyword>
<keyword evidence="2" id="KW-1133">Transmembrane helix</keyword>
<dbReference type="Proteomes" id="UP000317940">
    <property type="component" value="Unassembled WGS sequence"/>
</dbReference>
<keyword evidence="2" id="KW-0472">Membrane</keyword>
<evidence type="ECO:0000313" key="3">
    <source>
        <dbReference type="EMBL" id="TWF73601.1"/>
    </source>
</evidence>
<evidence type="ECO:0000313" key="4">
    <source>
        <dbReference type="Proteomes" id="UP000317940"/>
    </source>
</evidence>
<feature type="compositionally biased region" description="Low complexity" evidence="1">
    <location>
        <begin position="494"/>
        <end position="513"/>
    </location>
</feature>
<feature type="compositionally biased region" description="Acidic residues" evidence="1">
    <location>
        <begin position="527"/>
        <end position="536"/>
    </location>
</feature>
<feature type="compositionally biased region" description="Basic and acidic residues" evidence="1">
    <location>
        <begin position="324"/>
        <end position="358"/>
    </location>
</feature>
<organism evidence="3 4">
    <name type="scientific">Kitasatospora viridis</name>
    <dbReference type="NCBI Taxonomy" id="281105"/>
    <lineage>
        <taxon>Bacteria</taxon>
        <taxon>Bacillati</taxon>
        <taxon>Actinomycetota</taxon>
        <taxon>Actinomycetes</taxon>
        <taxon>Kitasatosporales</taxon>
        <taxon>Streptomycetaceae</taxon>
        <taxon>Kitasatospora</taxon>
    </lineage>
</organism>
<evidence type="ECO:0000256" key="2">
    <source>
        <dbReference type="SAM" id="Phobius"/>
    </source>
</evidence>
<sequence>MTDRDAPGQVDQLVVRWLGGQDKGLGAAGYSVTPERAAELLDALGPLLRVEDSRAQPSLVRAKVGSEVALVRRWPVRDRHGRPSTASHLLVGPLEALPMRECLLLRDWPVAPPEFAEQESGQLPRLPVARLRAAAWERQAQTEAQLPVVRTALVAATAALLADPRRHLSLLGPGLPDWPAHNHAALVVYGLHGIFGPRWLQQHWTFATYDTVDSHRLLVTTVPQWRRADGRDPLLTRLDPSQPLPRDLPHELARQLVGRFLERPRERPLLDELAQRWSETRRPPDRRLPELERVLRATADRAATPGAGRPAQHPDPVGPPTHPEPTHHEPTRQEPTRQEPERQEPARQEPARQELPRQDPEQALLEQLAAADDDWAAAAPALAAVRRLGLGQAGAAELCRLVLAQQLWFYPAGPDPRDERRQVTDAAELFAWAVRPQLRDPAQERRVSDFLHVLAERADDVDRDLLNLLLDRDDPPDLPPRVWCRLLRDLAPRPARSAAQSTAQSAAQPSTQPGEPSPTPTPVLAPEDPEWVDPDWADPPVPSNPPPPPAPPPVPSARPFAYLDDHPPARREQSSQRSQGWLITAAVGAPVLVVVLVLVLVLSALFH</sequence>
<dbReference type="RefSeq" id="WP_145910562.1">
    <property type="nucleotide sequence ID" value="NZ_BAAAMZ010000001.1"/>
</dbReference>
<feature type="compositionally biased region" description="Pro residues" evidence="1">
    <location>
        <begin position="537"/>
        <end position="556"/>
    </location>
</feature>
<reference evidence="3 4" key="1">
    <citation type="submission" date="2019-06" db="EMBL/GenBank/DDBJ databases">
        <title>Sequencing the genomes of 1000 actinobacteria strains.</title>
        <authorList>
            <person name="Klenk H.-P."/>
        </authorList>
    </citation>
    <scope>NUCLEOTIDE SEQUENCE [LARGE SCALE GENOMIC DNA]</scope>
    <source>
        <strain evidence="3 4">DSM 44826</strain>
    </source>
</reference>
<dbReference type="EMBL" id="VIWT01000005">
    <property type="protein sequence ID" value="TWF73601.1"/>
    <property type="molecule type" value="Genomic_DNA"/>
</dbReference>
<dbReference type="AlphaFoldDB" id="A0A561SFF8"/>
<gene>
    <name evidence="3" type="ORF">FHX73_15214</name>
</gene>
<protein>
    <submittedName>
        <fullName evidence="3">Uncharacterized protein</fullName>
    </submittedName>
</protein>
<feature type="region of interest" description="Disordered" evidence="1">
    <location>
        <begin position="300"/>
        <end position="358"/>
    </location>
</feature>
<feature type="transmembrane region" description="Helical" evidence="2">
    <location>
        <begin position="581"/>
        <end position="606"/>
    </location>
</feature>
<comment type="caution">
    <text evidence="3">The sequence shown here is derived from an EMBL/GenBank/DDBJ whole genome shotgun (WGS) entry which is preliminary data.</text>
</comment>
<evidence type="ECO:0000256" key="1">
    <source>
        <dbReference type="SAM" id="MobiDB-lite"/>
    </source>
</evidence>
<feature type="compositionally biased region" description="Basic and acidic residues" evidence="1">
    <location>
        <begin position="563"/>
        <end position="574"/>
    </location>
</feature>
<name>A0A561SFF8_9ACTN</name>
<proteinExistence type="predicted"/>
<accession>A0A561SFF8</accession>
<feature type="region of interest" description="Disordered" evidence="1">
    <location>
        <begin position="494"/>
        <end position="575"/>
    </location>
</feature>